<protein>
    <submittedName>
        <fullName evidence="2">Secreted protein</fullName>
    </submittedName>
</protein>
<evidence type="ECO:0000313" key="1">
    <source>
        <dbReference type="Proteomes" id="UP000887564"/>
    </source>
</evidence>
<dbReference type="Proteomes" id="UP000887564">
    <property type="component" value="Unplaced"/>
</dbReference>
<proteinExistence type="predicted"/>
<reference evidence="2" key="1">
    <citation type="submission" date="2022-11" db="UniProtKB">
        <authorList>
            <consortium name="WormBaseParasite"/>
        </authorList>
    </citation>
    <scope>IDENTIFICATION</scope>
</reference>
<dbReference type="WBParaSite" id="PEQ_0000034401-mRNA-1">
    <property type="protein sequence ID" value="PEQ_0000034401-mRNA-1"/>
    <property type="gene ID" value="PEQ_0000034401"/>
</dbReference>
<name>A0A914R265_PAREQ</name>
<accession>A0A914R265</accession>
<evidence type="ECO:0000313" key="2">
    <source>
        <dbReference type="WBParaSite" id="PEQ_0000034401-mRNA-1"/>
    </source>
</evidence>
<sequence length="222" mass="23531">MAIVVVSLRLLALSSALHRIVAALAVVLAALVDGIPVLMAYFRPVFELLTVVAVAENDAAFPARFSQHVLRKVSMDAISESLMVDVAVAFVWTVADSGCSFVPTAIVDASLVVKDASADRRTYLAVVVAELLEVKLVFGELAVDGSSSADGSLLLRRFHSAVVVACAPAVQVEQSSSAHANDAFVAAAKVLLWAVTLTDDFFLIIIRSLIQAIHKLMNGCKL</sequence>
<organism evidence="1 2">
    <name type="scientific">Parascaris equorum</name>
    <name type="common">Equine roundworm</name>
    <dbReference type="NCBI Taxonomy" id="6256"/>
    <lineage>
        <taxon>Eukaryota</taxon>
        <taxon>Metazoa</taxon>
        <taxon>Ecdysozoa</taxon>
        <taxon>Nematoda</taxon>
        <taxon>Chromadorea</taxon>
        <taxon>Rhabditida</taxon>
        <taxon>Spirurina</taxon>
        <taxon>Ascaridomorpha</taxon>
        <taxon>Ascaridoidea</taxon>
        <taxon>Ascarididae</taxon>
        <taxon>Parascaris</taxon>
    </lineage>
</organism>
<dbReference type="AlphaFoldDB" id="A0A914R265"/>
<keyword evidence="1" id="KW-1185">Reference proteome</keyword>